<organism evidence="5 6">
    <name type="scientific">Aequorivita vitellina</name>
    <dbReference type="NCBI Taxonomy" id="2874475"/>
    <lineage>
        <taxon>Bacteria</taxon>
        <taxon>Pseudomonadati</taxon>
        <taxon>Bacteroidota</taxon>
        <taxon>Flavobacteriia</taxon>
        <taxon>Flavobacteriales</taxon>
        <taxon>Flavobacteriaceae</taxon>
        <taxon>Aequorivita</taxon>
    </lineage>
</organism>
<accession>A0A9X1U3V6</accession>
<dbReference type="Gene3D" id="3.80.10.10">
    <property type="entry name" value="Ribonuclease Inhibitor"/>
    <property type="match status" value="1"/>
</dbReference>
<evidence type="ECO:0000313" key="6">
    <source>
        <dbReference type="Proteomes" id="UP001139461"/>
    </source>
</evidence>
<dbReference type="RefSeq" id="WP_237603728.1">
    <property type="nucleotide sequence ID" value="NZ_JAIRBA010000029.1"/>
</dbReference>
<evidence type="ECO:0000256" key="1">
    <source>
        <dbReference type="ARBA" id="ARBA00022614"/>
    </source>
</evidence>
<dbReference type="EMBL" id="JAIRBA010000029">
    <property type="protein sequence ID" value="MCG2419943.1"/>
    <property type="molecule type" value="Genomic_DNA"/>
</dbReference>
<dbReference type="GO" id="GO:0035591">
    <property type="term" value="F:signaling adaptor activity"/>
    <property type="evidence" value="ECO:0007669"/>
    <property type="project" value="TreeGrafter"/>
</dbReference>
<feature type="non-terminal residue" evidence="5">
    <location>
        <position position="1"/>
    </location>
</feature>
<reference evidence="5" key="1">
    <citation type="submission" date="2021-09" db="EMBL/GenBank/DDBJ databases">
        <title>Genome of Aequorivita sp. strain F47161.</title>
        <authorList>
            <person name="Wang Y."/>
        </authorList>
    </citation>
    <scope>NUCLEOTIDE SEQUENCE</scope>
    <source>
        <strain evidence="5">F47161</strain>
    </source>
</reference>
<evidence type="ECO:0000313" key="5">
    <source>
        <dbReference type="EMBL" id="MCG2419943.1"/>
    </source>
</evidence>
<feature type="domain" description="Secretion system C-terminal sorting" evidence="4">
    <location>
        <begin position="168"/>
        <end position="242"/>
    </location>
</feature>
<proteinExistence type="predicted"/>
<keyword evidence="6" id="KW-1185">Reference proteome</keyword>
<dbReference type="InterPro" id="IPR026444">
    <property type="entry name" value="Secre_tail"/>
</dbReference>
<dbReference type="AlphaFoldDB" id="A0A9X1U3V6"/>
<comment type="caution">
    <text evidence="5">The sequence shown here is derived from an EMBL/GenBank/DDBJ whole genome shotgun (WGS) entry which is preliminary data.</text>
</comment>
<keyword evidence="2" id="KW-0732">Signal</keyword>
<dbReference type="InterPro" id="IPR052574">
    <property type="entry name" value="CDIRP"/>
</dbReference>
<evidence type="ECO:0000259" key="4">
    <source>
        <dbReference type="Pfam" id="PF18962"/>
    </source>
</evidence>
<dbReference type="PANTHER" id="PTHR47566">
    <property type="match status" value="1"/>
</dbReference>
<keyword evidence="1" id="KW-0433">Leucine-rich repeat</keyword>
<dbReference type="PANTHER" id="PTHR47566:SF1">
    <property type="entry name" value="PROTEIN NUD1"/>
    <property type="match status" value="1"/>
</dbReference>
<sequence length="243" mass="26736">NLEFLYCDENFLTELDISQNPNLIEVYCDWNFLTSLDISQNPDLYLLWADHNVISGFFDTSNNISLTSLTIAYNNITALDLSQNVELISFGASDNPLESLDARNGNNENIAIFVATETMGQLKCILVDDASASYLDDWLKDPGTTFVNNQAECDALGVAAARPQDFTMYPNPATIEVILNLPNPRFDGLVVTVANNLGQVLERKELLENTTLIKLDVSGYAAGVYFVTLKAGNGIATKKLVVH</sequence>
<evidence type="ECO:0000256" key="2">
    <source>
        <dbReference type="ARBA" id="ARBA00022729"/>
    </source>
</evidence>
<dbReference type="InterPro" id="IPR032675">
    <property type="entry name" value="LRR_dom_sf"/>
</dbReference>
<dbReference type="SUPFAM" id="SSF52058">
    <property type="entry name" value="L domain-like"/>
    <property type="match status" value="1"/>
</dbReference>
<dbReference type="Pfam" id="PF18962">
    <property type="entry name" value="Por_Secre_tail"/>
    <property type="match status" value="1"/>
</dbReference>
<evidence type="ECO:0000256" key="3">
    <source>
        <dbReference type="ARBA" id="ARBA00022737"/>
    </source>
</evidence>
<name>A0A9X1U3V6_9FLAO</name>
<dbReference type="NCBIfam" id="TIGR04183">
    <property type="entry name" value="Por_Secre_tail"/>
    <property type="match status" value="1"/>
</dbReference>
<dbReference type="Proteomes" id="UP001139461">
    <property type="component" value="Unassembled WGS sequence"/>
</dbReference>
<gene>
    <name evidence="5" type="ORF">K8089_13015</name>
</gene>
<keyword evidence="3" id="KW-0677">Repeat</keyword>
<protein>
    <submittedName>
        <fullName evidence="5">T9SS type A sorting domain-containing protein</fullName>
    </submittedName>
</protein>